<gene>
    <name evidence="2" type="ORF">UK23_10765</name>
</gene>
<dbReference type="PATRIC" id="fig|68170.10.peg.961"/>
<evidence type="ECO:0000313" key="2">
    <source>
        <dbReference type="EMBL" id="KJK50462.1"/>
    </source>
</evidence>
<dbReference type="InterPro" id="IPR025333">
    <property type="entry name" value="DUF4239"/>
</dbReference>
<keyword evidence="1" id="KW-0812">Transmembrane</keyword>
<sequence>MRRVATGLLTTAGAGLIAAAVALAAHRVVPENIRGALQDYSGLITGMSGTLFALTASLMIVSAWTTIGEAKQNVAKEARAALDLYWYARTLPKQARTTIQTLMREYLSLVIDEEWRLMATERRLSEGVWGRIVLWQIELENIEPGGSTGDGIRYGHALNRAGALIDARRVRSAQVTSSIPKTLWSALVTAGMFGLVLPVFVGTPHLIVHALLAAVAVMIFTFVLVLIAQLDRPFSGAVRVEPTHLERALEDMEVVDVAPIEAMPPGQRIGERYDRFMDAAWERFTAKTGTQRR</sequence>
<evidence type="ECO:0000313" key="3">
    <source>
        <dbReference type="Proteomes" id="UP000033393"/>
    </source>
</evidence>
<organism evidence="2 3">
    <name type="scientific">Lentzea aerocolonigenes</name>
    <name type="common">Lechevalieria aerocolonigenes</name>
    <name type="synonym">Saccharothrix aerocolonigenes</name>
    <dbReference type="NCBI Taxonomy" id="68170"/>
    <lineage>
        <taxon>Bacteria</taxon>
        <taxon>Bacillati</taxon>
        <taxon>Actinomycetota</taxon>
        <taxon>Actinomycetes</taxon>
        <taxon>Pseudonocardiales</taxon>
        <taxon>Pseudonocardiaceae</taxon>
        <taxon>Lentzea</taxon>
    </lineage>
</organism>
<dbReference type="AlphaFoldDB" id="A0A0F0H825"/>
<comment type="caution">
    <text evidence="2">The sequence shown here is derived from an EMBL/GenBank/DDBJ whole genome shotgun (WGS) entry which is preliminary data.</text>
</comment>
<reference evidence="2 3" key="1">
    <citation type="submission" date="2015-02" db="EMBL/GenBank/DDBJ databases">
        <authorList>
            <person name="Ju K.-S."/>
            <person name="Doroghazi J.R."/>
            <person name="Metcalf W."/>
        </authorList>
    </citation>
    <scope>NUCLEOTIDE SEQUENCE [LARGE SCALE GENOMIC DNA]</scope>
    <source>
        <strain evidence="2 3">NRRL B-16140</strain>
    </source>
</reference>
<dbReference type="EMBL" id="JYJG01000059">
    <property type="protein sequence ID" value="KJK50462.1"/>
    <property type="molecule type" value="Genomic_DNA"/>
</dbReference>
<keyword evidence="3" id="KW-1185">Reference proteome</keyword>
<feature type="transmembrane region" description="Helical" evidence="1">
    <location>
        <begin position="207"/>
        <end position="227"/>
    </location>
</feature>
<protein>
    <submittedName>
        <fullName evidence="2">Uncharacterized protein</fullName>
    </submittedName>
</protein>
<keyword evidence="1" id="KW-0472">Membrane</keyword>
<keyword evidence="1" id="KW-1133">Transmembrane helix</keyword>
<dbReference type="Proteomes" id="UP000033393">
    <property type="component" value="Unassembled WGS sequence"/>
</dbReference>
<accession>A0A0F0H825</accession>
<proteinExistence type="predicted"/>
<dbReference type="Pfam" id="PF14023">
    <property type="entry name" value="Bestrophin-like"/>
    <property type="match status" value="1"/>
</dbReference>
<feature type="transmembrane region" description="Helical" evidence="1">
    <location>
        <begin position="182"/>
        <end position="201"/>
    </location>
</feature>
<evidence type="ECO:0000256" key="1">
    <source>
        <dbReference type="SAM" id="Phobius"/>
    </source>
</evidence>
<feature type="transmembrane region" description="Helical" evidence="1">
    <location>
        <begin position="40"/>
        <end position="61"/>
    </location>
</feature>
<name>A0A0F0H825_LENAE</name>